<organism evidence="5 6">
    <name type="scientific">Paenibacillus turicensis</name>
    <dbReference type="NCBI Taxonomy" id="160487"/>
    <lineage>
        <taxon>Bacteria</taxon>
        <taxon>Bacillati</taxon>
        <taxon>Bacillota</taxon>
        <taxon>Bacilli</taxon>
        <taxon>Bacillales</taxon>
        <taxon>Paenibacillaceae</taxon>
        <taxon>Paenibacillus</taxon>
    </lineage>
</organism>
<dbReference type="RefSeq" id="WP_210091349.1">
    <property type="nucleotide sequence ID" value="NZ_JAGGKG010000035.1"/>
</dbReference>
<dbReference type="InterPro" id="IPR032781">
    <property type="entry name" value="ABC_tran_Xtn"/>
</dbReference>
<evidence type="ECO:0000259" key="4">
    <source>
        <dbReference type="PROSITE" id="PS50893"/>
    </source>
</evidence>
<sequence length="618" mass="71095">MHILQAYDLCKEWNGRALFQNISFAVKEGEVLALFGRNGVGKTTLLRALMDQIKLDGGKIERGIPLEQWGWLEQEVNLDTTLPLLQFVQLGLGEASKVKQEMDRLLLQMAQGQQEHNLAKYDQLYERYLQLGGYELEIKVEKSLQQMKLDSSLWQVPFGQLSGGQKTRAQLASLMVREPAFIIMDEPTNHLDQATLAWLEDWVNNYTGTILYVSHDRTFINRTATTVLEMEADKCQRYTGGYEEYREQKELELRTKETLYRQQEQKRRELEEAIHRYQQWFNKAHREATNVDVKITASYFKARANKNISRYHAKQSQLERLNQEKVILPKEGPKLNMSLTGETFAGQTLLRMEQVSFKYDETPILNNFTYHIKRHDRIAVVGDNGTGKSTLLKLATGQLQPDEGEILLHPSIKVGYFAQELEGLDEHLSLLDSLLHLPNMTQTYARTILGCFMFSREDVFKVIGDLSMGERCRVALLRLLFGNANLLVLDEPTNYLDVSTREAVEEALVRYPGVILLVTHDRYLAQKISNRLLILEGEGRIQRFEGSYEEYEQSGKRDMVLDAEAQAKVNELERLQMQLTMLLTAPEPDGEEAKAELLKEIQDLKMRVAEIKAEIAEL</sequence>
<feature type="domain" description="ABC transporter" evidence="4">
    <location>
        <begin position="350"/>
        <end position="563"/>
    </location>
</feature>
<dbReference type="EMBL" id="JAGGKG010000035">
    <property type="protein sequence ID" value="MBP1907773.1"/>
    <property type="molecule type" value="Genomic_DNA"/>
</dbReference>
<proteinExistence type="predicted"/>
<evidence type="ECO:0000313" key="6">
    <source>
        <dbReference type="Proteomes" id="UP001519272"/>
    </source>
</evidence>
<dbReference type="SMART" id="SM00382">
    <property type="entry name" value="AAA"/>
    <property type="match status" value="2"/>
</dbReference>
<evidence type="ECO:0000256" key="3">
    <source>
        <dbReference type="SAM" id="Coils"/>
    </source>
</evidence>
<dbReference type="Pfam" id="PF00005">
    <property type="entry name" value="ABC_tran"/>
    <property type="match status" value="2"/>
</dbReference>
<evidence type="ECO:0000256" key="1">
    <source>
        <dbReference type="ARBA" id="ARBA00022741"/>
    </source>
</evidence>
<dbReference type="InterPro" id="IPR003593">
    <property type="entry name" value="AAA+_ATPase"/>
</dbReference>
<feature type="domain" description="ABC transporter" evidence="4">
    <location>
        <begin position="4"/>
        <end position="257"/>
    </location>
</feature>
<dbReference type="PANTHER" id="PTHR42855">
    <property type="entry name" value="ABC TRANSPORTER ATP-BINDING SUBUNIT"/>
    <property type="match status" value="1"/>
</dbReference>
<reference evidence="5 6" key="1">
    <citation type="submission" date="2021-03" db="EMBL/GenBank/DDBJ databases">
        <title>Genomic Encyclopedia of Type Strains, Phase IV (KMG-IV): sequencing the most valuable type-strain genomes for metagenomic binning, comparative biology and taxonomic classification.</title>
        <authorList>
            <person name="Goeker M."/>
        </authorList>
    </citation>
    <scope>NUCLEOTIDE SEQUENCE [LARGE SCALE GENOMIC DNA]</scope>
    <source>
        <strain evidence="5 6">DSM 14349</strain>
    </source>
</reference>
<keyword evidence="6" id="KW-1185">Reference proteome</keyword>
<dbReference type="PROSITE" id="PS50893">
    <property type="entry name" value="ABC_TRANSPORTER_2"/>
    <property type="match status" value="2"/>
</dbReference>
<dbReference type="PROSITE" id="PS00211">
    <property type="entry name" value="ABC_TRANSPORTER_1"/>
    <property type="match status" value="1"/>
</dbReference>
<keyword evidence="3" id="KW-0175">Coiled coil</keyword>
<protein>
    <submittedName>
        <fullName evidence="5">ATPase subunit of ABC transporter with duplicated ATPase domains</fullName>
    </submittedName>
</protein>
<dbReference type="Pfam" id="PF12848">
    <property type="entry name" value="ABC_tran_Xtn"/>
    <property type="match status" value="1"/>
</dbReference>
<dbReference type="InterPro" id="IPR003439">
    <property type="entry name" value="ABC_transporter-like_ATP-bd"/>
</dbReference>
<dbReference type="PANTHER" id="PTHR42855:SF2">
    <property type="entry name" value="DRUG RESISTANCE ABC TRANSPORTER,ATP-BINDING PROTEIN"/>
    <property type="match status" value="1"/>
</dbReference>
<dbReference type="InterPro" id="IPR027417">
    <property type="entry name" value="P-loop_NTPase"/>
</dbReference>
<evidence type="ECO:0000256" key="2">
    <source>
        <dbReference type="ARBA" id="ARBA00022840"/>
    </source>
</evidence>
<dbReference type="InterPro" id="IPR051309">
    <property type="entry name" value="ABCF_ATPase"/>
</dbReference>
<dbReference type="SUPFAM" id="SSF52540">
    <property type="entry name" value="P-loop containing nucleoside triphosphate hydrolases"/>
    <property type="match status" value="2"/>
</dbReference>
<gene>
    <name evidence="5" type="ORF">J2Z32_004454</name>
</gene>
<dbReference type="NCBIfam" id="NF000355">
    <property type="entry name" value="ribo_prot_ABC_F"/>
    <property type="match status" value="1"/>
</dbReference>
<evidence type="ECO:0000313" key="5">
    <source>
        <dbReference type="EMBL" id="MBP1907773.1"/>
    </source>
</evidence>
<comment type="caution">
    <text evidence="5">The sequence shown here is derived from an EMBL/GenBank/DDBJ whole genome shotgun (WGS) entry which is preliminary data.</text>
</comment>
<dbReference type="InterPro" id="IPR017871">
    <property type="entry name" value="ABC_transporter-like_CS"/>
</dbReference>
<keyword evidence="1" id="KW-0547">Nucleotide-binding</keyword>
<feature type="coiled-coil region" evidence="3">
    <location>
        <begin position="246"/>
        <end position="280"/>
    </location>
</feature>
<dbReference type="Gene3D" id="3.40.50.300">
    <property type="entry name" value="P-loop containing nucleotide triphosphate hydrolases"/>
    <property type="match status" value="2"/>
</dbReference>
<accession>A0ABS4FYX1</accession>
<name>A0ABS4FYX1_9BACL</name>
<dbReference type="Proteomes" id="UP001519272">
    <property type="component" value="Unassembled WGS sequence"/>
</dbReference>
<keyword evidence="2" id="KW-0067">ATP-binding</keyword>
<dbReference type="CDD" id="cd03221">
    <property type="entry name" value="ABCF_EF-3"/>
    <property type="match status" value="2"/>
</dbReference>